<comment type="caution">
    <text evidence="2">The sequence shown here is derived from an EMBL/GenBank/DDBJ whole genome shotgun (WGS) entry which is preliminary data.</text>
</comment>
<feature type="compositionally biased region" description="Polar residues" evidence="1">
    <location>
        <begin position="83"/>
        <end position="95"/>
    </location>
</feature>
<feature type="compositionally biased region" description="Polar residues" evidence="1">
    <location>
        <begin position="56"/>
        <end position="66"/>
    </location>
</feature>
<organism evidence="2 3">
    <name type="scientific">[Candida] railenensis</name>
    <dbReference type="NCBI Taxonomy" id="45579"/>
    <lineage>
        <taxon>Eukaryota</taxon>
        <taxon>Fungi</taxon>
        <taxon>Dikarya</taxon>
        <taxon>Ascomycota</taxon>
        <taxon>Saccharomycotina</taxon>
        <taxon>Pichiomycetes</taxon>
        <taxon>Debaryomycetaceae</taxon>
        <taxon>Kurtzmaniella</taxon>
    </lineage>
</organism>
<accession>A0A9P0QT93</accession>
<feature type="compositionally biased region" description="Low complexity" evidence="1">
    <location>
        <begin position="27"/>
        <end position="38"/>
    </location>
</feature>
<dbReference type="OrthoDB" id="2148946at2759"/>
<dbReference type="AlphaFoldDB" id="A0A9P0QT93"/>
<feature type="compositionally biased region" description="Low complexity" evidence="1">
    <location>
        <begin position="96"/>
        <end position="109"/>
    </location>
</feature>
<feature type="region of interest" description="Disordered" evidence="1">
    <location>
        <begin position="163"/>
        <end position="189"/>
    </location>
</feature>
<proteinExistence type="predicted"/>
<feature type="compositionally biased region" description="Low complexity" evidence="1">
    <location>
        <begin position="118"/>
        <end position="131"/>
    </location>
</feature>
<evidence type="ECO:0000313" key="3">
    <source>
        <dbReference type="Proteomes" id="UP000837801"/>
    </source>
</evidence>
<evidence type="ECO:0000256" key="1">
    <source>
        <dbReference type="SAM" id="MobiDB-lite"/>
    </source>
</evidence>
<keyword evidence="3" id="KW-1185">Reference proteome</keyword>
<protein>
    <submittedName>
        <fullName evidence="2">Uncharacterized protein</fullName>
    </submittedName>
</protein>
<evidence type="ECO:0000313" key="2">
    <source>
        <dbReference type="EMBL" id="CAH2355217.1"/>
    </source>
</evidence>
<dbReference type="EMBL" id="CAKXYY010000023">
    <property type="protein sequence ID" value="CAH2355217.1"/>
    <property type="molecule type" value="Genomic_DNA"/>
</dbReference>
<reference evidence="2" key="1">
    <citation type="submission" date="2022-03" db="EMBL/GenBank/DDBJ databases">
        <authorList>
            <person name="Legras J.-L."/>
            <person name="Devillers H."/>
            <person name="Grondin C."/>
        </authorList>
    </citation>
    <scope>NUCLEOTIDE SEQUENCE</scope>
    <source>
        <strain evidence="2">CLIB 1423</strain>
    </source>
</reference>
<sequence length="545" mass="61536">MSSSNPEQPPYPASEPSSPEFTFVPTQQHVQQHGQQQVTKPTLHQESAPPFVVPQFNIQKVQTTTFPPVKQDVGSSPPKHNHQPLSSPYFSNQLDNSSRSRPNSLSSSSYMDHRRLTTASRNSVSSTGSAVSTVNTLYSAGDFETDIEVNQAVAYVQDQTKPQEVPSLVSVPPASNEVDAPLPSTDERKRERLKQLFKSSKAKASDTPHENIEQDFFSNCTNTLNENVYKGSTKGTLNLDYDRIMETYLFGGTIDSIFSLGSLSKIEKNNVLMNYLLNSHLETGVVNFSINRMPSHIFVTDNEKFQLLSSVLTQLDEFNEILNQYKSQLDKNKKSTKFNSKDTFKKLEYFANLQGFTIPMAQSMFGIWLLTYAKGGLDSTYNDVRIMNQFRKSARMSLILRKLVAADYFNNVLEIGDEQGNNFNNFEKIAVERFLKKDNDFALSMAIFSIGEYYQFVHSYDTAVNYWECNGHLTRDVESCNLAIWGLSDGFGGGNKVKTLEKLGHGSKRNKYNTKRRIAHLTRILSKNGGNADFGTSWVWKEKYD</sequence>
<feature type="region of interest" description="Disordered" evidence="1">
    <location>
        <begin position="1"/>
        <end position="131"/>
    </location>
</feature>
<name>A0A9P0QT93_9ASCO</name>
<gene>
    <name evidence="2" type="ORF">CLIB1423_23S00364</name>
</gene>
<dbReference type="Proteomes" id="UP000837801">
    <property type="component" value="Unassembled WGS sequence"/>
</dbReference>